<evidence type="ECO:0000313" key="3">
    <source>
        <dbReference type="Proteomes" id="UP001497644"/>
    </source>
</evidence>
<evidence type="ECO:0000256" key="1">
    <source>
        <dbReference type="SAM" id="MobiDB-lite"/>
    </source>
</evidence>
<dbReference type="AlphaFoldDB" id="A0AAV2NTA7"/>
<feature type="region of interest" description="Disordered" evidence="1">
    <location>
        <begin position="101"/>
        <end position="124"/>
    </location>
</feature>
<sequence>MVVSRVWRFTYHKLAKNITGSAIKRRRRGGAKAETGDESLLSDQTQTYPLTSYSEPFVVRGDPSPLLPDVRKTSLSSQGPVSSVPYLLGISLQVSRTTGHIFGSPKLPRSNSYSSGRTRRPPSGSAFGNYEVSWIRIRRGGIPGNGWRIAVG</sequence>
<feature type="compositionally biased region" description="Low complexity" evidence="1">
    <location>
        <begin position="112"/>
        <end position="124"/>
    </location>
</feature>
<organism evidence="2 3">
    <name type="scientific">Lasius platythorax</name>
    <dbReference type="NCBI Taxonomy" id="488582"/>
    <lineage>
        <taxon>Eukaryota</taxon>
        <taxon>Metazoa</taxon>
        <taxon>Ecdysozoa</taxon>
        <taxon>Arthropoda</taxon>
        <taxon>Hexapoda</taxon>
        <taxon>Insecta</taxon>
        <taxon>Pterygota</taxon>
        <taxon>Neoptera</taxon>
        <taxon>Endopterygota</taxon>
        <taxon>Hymenoptera</taxon>
        <taxon>Apocrita</taxon>
        <taxon>Aculeata</taxon>
        <taxon>Formicoidea</taxon>
        <taxon>Formicidae</taxon>
        <taxon>Formicinae</taxon>
        <taxon>Lasius</taxon>
        <taxon>Lasius</taxon>
    </lineage>
</organism>
<dbReference type="EMBL" id="OZ034827">
    <property type="protein sequence ID" value="CAL1683468.1"/>
    <property type="molecule type" value="Genomic_DNA"/>
</dbReference>
<evidence type="ECO:0000313" key="2">
    <source>
        <dbReference type="EMBL" id="CAL1683468.1"/>
    </source>
</evidence>
<reference evidence="2" key="1">
    <citation type="submission" date="2024-04" db="EMBL/GenBank/DDBJ databases">
        <authorList>
            <consortium name="Molecular Ecology Group"/>
        </authorList>
    </citation>
    <scope>NUCLEOTIDE SEQUENCE</scope>
</reference>
<gene>
    <name evidence="2" type="ORF">LPLAT_LOCUS9181</name>
</gene>
<name>A0AAV2NTA7_9HYME</name>
<accession>A0AAV2NTA7</accession>
<dbReference type="Proteomes" id="UP001497644">
    <property type="component" value="Chromosome 4"/>
</dbReference>
<protein>
    <submittedName>
        <fullName evidence="2">Uncharacterized protein</fullName>
    </submittedName>
</protein>
<keyword evidence="3" id="KW-1185">Reference proteome</keyword>
<proteinExistence type="predicted"/>